<dbReference type="UniPathway" id="UPA00544"/>
<dbReference type="Gene3D" id="3.30.420.40">
    <property type="match status" value="2"/>
</dbReference>
<dbReference type="GO" id="GO:0016301">
    <property type="term" value="F:kinase activity"/>
    <property type="evidence" value="ECO:0007669"/>
    <property type="project" value="UniProtKB-KW"/>
</dbReference>
<dbReference type="InterPro" id="IPR005338">
    <property type="entry name" value="Anhydro_N_Ac-Mur_kinase"/>
</dbReference>
<dbReference type="GO" id="GO:0006040">
    <property type="term" value="P:amino sugar metabolic process"/>
    <property type="evidence" value="ECO:0007669"/>
    <property type="project" value="InterPro"/>
</dbReference>
<keyword evidence="4" id="KW-1185">Reference proteome</keyword>
<dbReference type="KEGG" id="dsh:Dshi_2150"/>
<dbReference type="UniPathway" id="UPA00343"/>
<evidence type="ECO:0000313" key="3">
    <source>
        <dbReference type="EMBL" id="ABV93886.1"/>
    </source>
</evidence>
<comment type="similarity">
    <text evidence="2">Belongs to the anhydro-N-acetylmuramic acid kinase family.</text>
</comment>
<keyword evidence="2" id="KW-0547">Nucleotide-binding</keyword>
<feature type="binding site" evidence="2">
    <location>
        <begin position="14"/>
        <end position="21"/>
    </location>
    <ligand>
        <name>ATP</name>
        <dbReference type="ChEBI" id="CHEBI:30616"/>
    </ligand>
</feature>
<dbReference type="eggNOG" id="COG2377">
    <property type="taxonomic scope" value="Bacteria"/>
</dbReference>
<dbReference type="EC" id="2.7.1.170" evidence="2"/>
<dbReference type="NCBIfam" id="NF007141">
    <property type="entry name" value="PRK09585.1-5"/>
    <property type="match status" value="1"/>
</dbReference>
<dbReference type="STRING" id="398580.Dshi_2150"/>
<evidence type="ECO:0000256" key="2">
    <source>
        <dbReference type="HAMAP-Rule" id="MF_01270"/>
    </source>
</evidence>
<dbReference type="GO" id="GO:0097175">
    <property type="term" value="P:1,6-anhydro-N-acetyl-beta-muramic acid catabolic process"/>
    <property type="evidence" value="ECO:0007669"/>
    <property type="project" value="UniProtKB-UniRule"/>
</dbReference>
<dbReference type="RefSeq" id="WP_012178818.1">
    <property type="nucleotide sequence ID" value="NC_009952.1"/>
</dbReference>
<reference evidence="4" key="1">
    <citation type="journal article" date="2010" name="ISME J.">
        <title>The complete genome sequence of the algal symbiont Dinoroseobacter shibae: a hitchhiker's guide to life in the sea.</title>
        <authorList>
            <person name="Wagner-Dobler I."/>
            <person name="Ballhausen B."/>
            <person name="Berger M."/>
            <person name="Brinkhoff T."/>
            <person name="Buchholz I."/>
            <person name="Bunk B."/>
            <person name="Cypionka H."/>
            <person name="Daniel R."/>
            <person name="Drepper T."/>
            <person name="Gerdts G."/>
            <person name="Hahnke S."/>
            <person name="Han C."/>
            <person name="Jahn D."/>
            <person name="Kalhoefer D."/>
            <person name="Kiss H."/>
            <person name="Klenk H.P."/>
            <person name="Kyrpides N."/>
            <person name="Liebl W."/>
            <person name="Liesegang H."/>
            <person name="Meincke L."/>
            <person name="Pati A."/>
            <person name="Petersen J."/>
            <person name="Piekarski T."/>
            <person name="Pommerenke C."/>
            <person name="Pradella S."/>
            <person name="Pukall R."/>
            <person name="Rabus R."/>
            <person name="Stackebrandt E."/>
            <person name="Thole S."/>
            <person name="Thompson L."/>
            <person name="Tielen P."/>
            <person name="Tomasch J."/>
            <person name="von Jan M."/>
            <person name="Wanphrut N."/>
            <person name="Wichels A."/>
            <person name="Zech H."/>
            <person name="Simon M."/>
        </authorList>
    </citation>
    <scope>NUCLEOTIDE SEQUENCE [LARGE SCALE GENOMIC DNA]</scope>
    <source>
        <strain evidence="4">DSM 16493 / NCIMB 14021 / DFL 12</strain>
    </source>
</reference>
<dbReference type="EMBL" id="CP000830">
    <property type="protein sequence ID" value="ABV93886.1"/>
    <property type="molecule type" value="Genomic_DNA"/>
</dbReference>
<comment type="pathway">
    <text evidence="2">Cell wall biogenesis; peptidoglycan recycling.</text>
</comment>
<dbReference type="OrthoDB" id="9763949at2"/>
<dbReference type="SUPFAM" id="SSF53067">
    <property type="entry name" value="Actin-like ATPase domain"/>
    <property type="match status" value="1"/>
</dbReference>
<dbReference type="HOGENOM" id="CLU_038782_3_0_5"/>
<dbReference type="Proteomes" id="UP000006833">
    <property type="component" value="Chromosome"/>
</dbReference>
<organism evidence="3 4">
    <name type="scientific">Dinoroseobacter shibae (strain DSM 16493 / NCIMB 14021 / DFL 12)</name>
    <dbReference type="NCBI Taxonomy" id="398580"/>
    <lineage>
        <taxon>Bacteria</taxon>
        <taxon>Pseudomonadati</taxon>
        <taxon>Pseudomonadota</taxon>
        <taxon>Alphaproteobacteria</taxon>
        <taxon>Rhodobacterales</taxon>
        <taxon>Roseobacteraceae</taxon>
        <taxon>Dinoroseobacter</taxon>
    </lineage>
</organism>
<keyword evidence="2 3" id="KW-0808">Transferase</keyword>
<dbReference type="PANTHER" id="PTHR30605">
    <property type="entry name" value="ANHYDRO-N-ACETYLMURAMIC ACID KINASE"/>
    <property type="match status" value="1"/>
</dbReference>
<comment type="catalytic activity">
    <reaction evidence="2">
        <text>1,6-anhydro-N-acetyl-beta-muramate + ATP + H2O = N-acetyl-D-muramate 6-phosphate + ADP + H(+)</text>
        <dbReference type="Rhea" id="RHEA:24952"/>
        <dbReference type="ChEBI" id="CHEBI:15377"/>
        <dbReference type="ChEBI" id="CHEBI:15378"/>
        <dbReference type="ChEBI" id="CHEBI:30616"/>
        <dbReference type="ChEBI" id="CHEBI:58690"/>
        <dbReference type="ChEBI" id="CHEBI:58722"/>
        <dbReference type="ChEBI" id="CHEBI:456216"/>
        <dbReference type="EC" id="2.7.1.170"/>
    </reaction>
</comment>
<sequence length="359" mass="37105">MKGKPLWALGCMSGTSLDGVDAALVLTDGERVLEQGPSAYRPYSATERAALRAVLGRWPGPGLEAALAVVQSAHAEIISGFQDVEIVGFHGQTLAHGPRGAGTHQLGDGAALSQALGVPVVWDFRSVDVSLGGEGAPLAPIYHWAVARHARLENPVCFLNLGGVGNLTYVDPSKGPEAILAFDTGPANAPIDDLVLGRTGQPFDTGGALAAEGQIVQPIIDRLLDQDYFVRKPPKSLDRNDFYWLLEAVCELETPDAVATLTACAAAAVAAGVSLMPQAPSAIVLCGGGRKNNYMKQSIAKFTSCDVTDVDALGFDGDMIEAQAFGFMAVRVLNGAPTSFPGTTGVAAPVGGGVTSGLN</sequence>
<keyword evidence="2" id="KW-0067">ATP-binding</keyword>
<dbReference type="GO" id="GO:0005524">
    <property type="term" value="F:ATP binding"/>
    <property type="evidence" value="ECO:0007669"/>
    <property type="project" value="UniProtKB-UniRule"/>
</dbReference>
<protein>
    <recommendedName>
        <fullName evidence="2">Anhydro-N-acetylmuramic acid kinase</fullName>
        <ecNumber evidence="2">2.7.1.170</ecNumber>
    </recommendedName>
    <alternativeName>
        <fullName evidence="2">AnhMurNAc kinase</fullName>
    </alternativeName>
</protein>
<keyword evidence="1 2" id="KW-0119">Carbohydrate metabolism</keyword>
<gene>
    <name evidence="2 3" type="primary">anmK</name>
    <name evidence="3" type="ordered locus">Dshi_2150</name>
</gene>
<evidence type="ECO:0000313" key="4">
    <source>
        <dbReference type="Proteomes" id="UP000006833"/>
    </source>
</evidence>
<dbReference type="HAMAP" id="MF_01270">
    <property type="entry name" value="AnhMurNAc_kinase"/>
    <property type="match status" value="1"/>
</dbReference>
<comment type="pathway">
    <text evidence="2">Amino-sugar metabolism; 1,6-anhydro-N-acetylmuramate degradation.</text>
</comment>
<evidence type="ECO:0000256" key="1">
    <source>
        <dbReference type="ARBA" id="ARBA00023277"/>
    </source>
</evidence>
<name>A8LQL9_DINSH</name>
<accession>A8LQL9</accession>
<dbReference type="PANTHER" id="PTHR30605:SF0">
    <property type="entry name" value="ANHYDRO-N-ACETYLMURAMIC ACID KINASE"/>
    <property type="match status" value="1"/>
</dbReference>
<dbReference type="GO" id="GO:0009254">
    <property type="term" value="P:peptidoglycan turnover"/>
    <property type="evidence" value="ECO:0007669"/>
    <property type="project" value="UniProtKB-UniRule"/>
</dbReference>
<proteinExistence type="inferred from homology"/>
<dbReference type="Pfam" id="PF03702">
    <property type="entry name" value="AnmK"/>
    <property type="match status" value="1"/>
</dbReference>
<comment type="function">
    <text evidence="2">Catalyzes the specific phosphorylation of 1,6-anhydro-N-acetylmuramic acid (anhMurNAc) with the simultaneous cleavage of the 1,6-anhydro ring, generating MurNAc-6-P. Is required for the utilization of anhMurNAc either imported from the medium or derived from its own cell wall murein, and thus plays a role in cell wall recycling.</text>
</comment>
<dbReference type="AlphaFoldDB" id="A8LQL9"/>
<keyword evidence="2 3" id="KW-0418">Kinase</keyword>
<dbReference type="GO" id="GO:0016773">
    <property type="term" value="F:phosphotransferase activity, alcohol group as acceptor"/>
    <property type="evidence" value="ECO:0007669"/>
    <property type="project" value="UniProtKB-UniRule"/>
</dbReference>
<dbReference type="InterPro" id="IPR043129">
    <property type="entry name" value="ATPase_NBD"/>
</dbReference>